<evidence type="ECO:0000313" key="2">
    <source>
        <dbReference type="Proteomes" id="UP000280881"/>
    </source>
</evidence>
<organism evidence="1 2">
    <name type="scientific">Thermovibrio guaymasensis</name>
    <dbReference type="NCBI Taxonomy" id="240167"/>
    <lineage>
        <taxon>Bacteria</taxon>
        <taxon>Pseudomonadati</taxon>
        <taxon>Aquificota</taxon>
        <taxon>Aquificia</taxon>
        <taxon>Desulfurobacteriales</taxon>
        <taxon>Desulfurobacteriaceae</taxon>
        <taxon>Thermovibrio</taxon>
    </lineage>
</organism>
<comment type="caution">
    <text evidence="1">The sequence shown here is derived from an EMBL/GenBank/DDBJ whole genome shotgun (WGS) entry which is preliminary data.</text>
</comment>
<keyword evidence="2" id="KW-1185">Reference proteome</keyword>
<dbReference type="Proteomes" id="UP000280881">
    <property type="component" value="Unassembled WGS sequence"/>
</dbReference>
<dbReference type="Gene3D" id="3.10.520.10">
    <property type="entry name" value="ApbE-like domains"/>
    <property type="match status" value="1"/>
</dbReference>
<gene>
    <name evidence="1" type="ORF">C7457_1110</name>
</gene>
<dbReference type="SUPFAM" id="SSF143631">
    <property type="entry name" value="ApbE-like"/>
    <property type="match status" value="1"/>
</dbReference>
<dbReference type="OrthoDB" id="9787842at2"/>
<reference evidence="1 2" key="1">
    <citation type="submission" date="2018-10" db="EMBL/GenBank/DDBJ databases">
        <title>Genomic Encyclopedia of Type Strains, Phase IV (KMG-IV): sequencing the most valuable type-strain genomes for metagenomic binning, comparative biology and taxonomic classification.</title>
        <authorList>
            <person name="Goeker M."/>
        </authorList>
    </citation>
    <scope>NUCLEOTIDE SEQUENCE [LARGE SCALE GENOMIC DNA]</scope>
    <source>
        <strain evidence="1 2">DSM 15521</strain>
    </source>
</reference>
<dbReference type="InterPro" id="IPR003374">
    <property type="entry name" value="ApbE-like_sf"/>
</dbReference>
<dbReference type="RefSeq" id="WP_121170891.1">
    <property type="nucleotide sequence ID" value="NZ_RBIE01000002.1"/>
</dbReference>
<sequence length="244" mass="26930">MVRPEKRYYRRFQNPKGFKSFEVIAGESDLWIAVPESLYSPDLREGISEFVVELRSQIEVYGSSKEEFFTSLTPVEVEPIAPKVVRKMAVECRKCGVGPMAGVAGAVNLFVGRKLEEMGVNQFIIENGGDLFIKREEETLSLLISMNPKFDGKFGILVPPGEWGLSTSSSKFGHSLSLGRVQSATVLSRDPVFSDCCATYLGNSTSPEDALRRLNELDVEGALVFIDGKFVIKGNLKPVLIEPA</sequence>
<evidence type="ECO:0000313" key="1">
    <source>
        <dbReference type="EMBL" id="RKQ61669.1"/>
    </source>
</evidence>
<protein>
    <recommendedName>
        <fullName evidence="3">FAD:protein FMN transferase</fullName>
    </recommendedName>
</protein>
<dbReference type="EMBL" id="RBIE01000002">
    <property type="protein sequence ID" value="RKQ61669.1"/>
    <property type="molecule type" value="Genomic_DNA"/>
</dbReference>
<proteinExistence type="predicted"/>
<name>A0A420W6G1_9BACT</name>
<accession>A0A420W6G1</accession>
<evidence type="ECO:0008006" key="3">
    <source>
        <dbReference type="Google" id="ProtNLM"/>
    </source>
</evidence>
<dbReference type="AlphaFoldDB" id="A0A420W6G1"/>